<dbReference type="InterPro" id="IPR001254">
    <property type="entry name" value="Trypsin_dom"/>
</dbReference>
<sequence>MQFAPAPTDLSSWILRSALLGLVLLAVATVIPGGPLVVNEVQVGVASFVSARGCESGLPTGYARVSSFRNWIADNAGI</sequence>
<evidence type="ECO:0000259" key="1">
    <source>
        <dbReference type="Pfam" id="PF00089"/>
    </source>
</evidence>
<proteinExistence type="predicted"/>
<feature type="domain" description="Peptidase S1" evidence="1">
    <location>
        <begin position="33"/>
        <end position="72"/>
    </location>
</feature>
<dbReference type="InterPro" id="IPR009003">
    <property type="entry name" value="Peptidase_S1_PA"/>
</dbReference>
<comment type="caution">
    <text evidence="2">The sequence shown here is derived from an EMBL/GenBank/DDBJ whole genome shotgun (WGS) entry which is preliminary data.</text>
</comment>
<dbReference type="Gene3D" id="2.40.10.10">
    <property type="entry name" value="Trypsin-like serine proteases"/>
    <property type="match status" value="1"/>
</dbReference>
<gene>
    <name evidence="2" type="ORF">NQ317_004289</name>
</gene>
<organism evidence="2 3">
    <name type="scientific">Molorchus minor</name>
    <dbReference type="NCBI Taxonomy" id="1323400"/>
    <lineage>
        <taxon>Eukaryota</taxon>
        <taxon>Metazoa</taxon>
        <taxon>Ecdysozoa</taxon>
        <taxon>Arthropoda</taxon>
        <taxon>Hexapoda</taxon>
        <taxon>Insecta</taxon>
        <taxon>Pterygota</taxon>
        <taxon>Neoptera</taxon>
        <taxon>Endopterygota</taxon>
        <taxon>Coleoptera</taxon>
        <taxon>Polyphaga</taxon>
        <taxon>Cucujiformia</taxon>
        <taxon>Chrysomeloidea</taxon>
        <taxon>Cerambycidae</taxon>
        <taxon>Lamiinae</taxon>
        <taxon>Monochamini</taxon>
        <taxon>Molorchus</taxon>
    </lineage>
</organism>
<dbReference type="SUPFAM" id="SSF50494">
    <property type="entry name" value="Trypsin-like serine proteases"/>
    <property type="match status" value="1"/>
</dbReference>
<evidence type="ECO:0000313" key="3">
    <source>
        <dbReference type="Proteomes" id="UP001162164"/>
    </source>
</evidence>
<keyword evidence="3" id="KW-1185">Reference proteome</keyword>
<name>A0ABQ9JFH9_9CUCU</name>
<accession>A0ABQ9JFH9</accession>
<evidence type="ECO:0000313" key="2">
    <source>
        <dbReference type="EMBL" id="KAJ8976738.1"/>
    </source>
</evidence>
<dbReference type="InterPro" id="IPR043504">
    <property type="entry name" value="Peptidase_S1_PA_chymotrypsin"/>
</dbReference>
<dbReference type="EMBL" id="JAPWTJ010000636">
    <property type="protein sequence ID" value="KAJ8976738.1"/>
    <property type="molecule type" value="Genomic_DNA"/>
</dbReference>
<reference evidence="2" key="1">
    <citation type="journal article" date="2023" name="Insect Mol. Biol.">
        <title>Genome sequencing provides insights into the evolution of gene families encoding plant cell wall-degrading enzymes in longhorned beetles.</title>
        <authorList>
            <person name="Shin N.R."/>
            <person name="Okamura Y."/>
            <person name="Kirsch R."/>
            <person name="Pauchet Y."/>
        </authorList>
    </citation>
    <scope>NUCLEOTIDE SEQUENCE</scope>
    <source>
        <strain evidence="2">MMC_N1</strain>
    </source>
</reference>
<dbReference type="Pfam" id="PF00089">
    <property type="entry name" value="Trypsin"/>
    <property type="match status" value="1"/>
</dbReference>
<protein>
    <recommendedName>
        <fullName evidence="1">Peptidase S1 domain-containing protein</fullName>
    </recommendedName>
</protein>
<dbReference type="Proteomes" id="UP001162164">
    <property type="component" value="Unassembled WGS sequence"/>
</dbReference>